<sequence length="119" mass="13199">MIRMGEDLKLFEFLASSEGSLTVEELFTETGAAPALLGRILRFLASMKLIKETGKDQYASTNVRKTFAVLGNAAGVYHHEFHDFQDDKCCSILSNIAPAMIEESVIFIDKKIIPDSNIN</sequence>
<reference evidence="2" key="1">
    <citation type="submission" date="2020-10" db="EMBL/GenBank/DDBJ databases">
        <title>Genome Sequence of Monilinia vaccinii-corymbosi Sheds Light on Mummy Berry Disease Infection of Blueberry and Mating Type.</title>
        <authorList>
            <person name="Yow A.G."/>
            <person name="Zhang Y."/>
            <person name="Bansal K."/>
            <person name="Eacker S.M."/>
            <person name="Sullivan S."/>
            <person name="Liachko I."/>
            <person name="Cubeta M.A."/>
            <person name="Rollins J.A."/>
            <person name="Ashrafi H."/>
        </authorList>
    </citation>
    <scope>NUCLEOTIDE SEQUENCE</scope>
    <source>
        <strain evidence="2">RL-1</strain>
    </source>
</reference>
<dbReference type="InterPro" id="IPR036390">
    <property type="entry name" value="WH_DNA-bd_sf"/>
</dbReference>
<dbReference type="AlphaFoldDB" id="A0A8A3PK13"/>
<dbReference type="Pfam" id="PF08100">
    <property type="entry name" value="Dimerisation"/>
    <property type="match status" value="1"/>
</dbReference>
<organism evidence="2 3">
    <name type="scientific">Monilinia vaccinii-corymbosi</name>
    <dbReference type="NCBI Taxonomy" id="61207"/>
    <lineage>
        <taxon>Eukaryota</taxon>
        <taxon>Fungi</taxon>
        <taxon>Dikarya</taxon>
        <taxon>Ascomycota</taxon>
        <taxon>Pezizomycotina</taxon>
        <taxon>Leotiomycetes</taxon>
        <taxon>Helotiales</taxon>
        <taxon>Sclerotiniaceae</taxon>
        <taxon>Monilinia</taxon>
    </lineage>
</organism>
<name>A0A8A3PK13_9HELO</name>
<protein>
    <recommendedName>
        <fullName evidence="1">O-methyltransferase dimerisation domain-containing protein</fullName>
    </recommendedName>
</protein>
<dbReference type="OrthoDB" id="2410195at2759"/>
<evidence type="ECO:0000313" key="2">
    <source>
        <dbReference type="EMBL" id="QSZ35291.1"/>
    </source>
</evidence>
<keyword evidence="3" id="KW-1185">Reference proteome</keyword>
<dbReference type="PANTHER" id="PTHR43712:SF1">
    <property type="entry name" value="HYPOTHETICAL O-METHYLTRANSFERASE (EUROFUNG)-RELATED"/>
    <property type="match status" value="1"/>
</dbReference>
<feature type="domain" description="O-methyltransferase dimerisation" evidence="1">
    <location>
        <begin position="7"/>
        <end position="68"/>
    </location>
</feature>
<evidence type="ECO:0000259" key="1">
    <source>
        <dbReference type="Pfam" id="PF08100"/>
    </source>
</evidence>
<accession>A0A8A3PK13</accession>
<dbReference type="InterPro" id="IPR036388">
    <property type="entry name" value="WH-like_DNA-bd_sf"/>
</dbReference>
<dbReference type="GO" id="GO:0046983">
    <property type="term" value="F:protein dimerization activity"/>
    <property type="evidence" value="ECO:0007669"/>
    <property type="project" value="InterPro"/>
</dbReference>
<evidence type="ECO:0000313" key="3">
    <source>
        <dbReference type="Proteomes" id="UP000672032"/>
    </source>
</evidence>
<dbReference type="InterPro" id="IPR012967">
    <property type="entry name" value="COMT_dimerisation"/>
</dbReference>
<dbReference type="SUPFAM" id="SSF46785">
    <property type="entry name" value="Winged helix' DNA-binding domain"/>
    <property type="match status" value="1"/>
</dbReference>
<dbReference type="Proteomes" id="UP000672032">
    <property type="component" value="Chromosome 5"/>
</dbReference>
<dbReference type="Gene3D" id="1.10.10.10">
    <property type="entry name" value="Winged helix-like DNA-binding domain superfamily/Winged helix DNA-binding domain"/>
    <property type="match status" value="1"/>
</dbReference>
<dbReference type="EMBL" id="CP063409">
    <property type="protein sequence ID" value="QSZ35291.1"/>
    <property type="molecule type" value="Genomic_DNA"/>
</dbReference>
<proteinExistence type="predicted"/>
<dbReference type="PANTHER" id="PTHR43712">
    <property type="entry name" value="PUTATIVE (AFU_ORTHOLOGUE AFUA_4G14580)-RELATED"/>
    <property type="match status" value="1"/>
</dbReference>
<gene>
    <name evidence="2" type="ORF">DSL72_008160</name>
</gene>